<evidence type="ECO:0000313" key="3">
    <source>
        <dbReference type="Proteomes" id="UP000322981"/>
    </source>
</evidence>
<dbReference type="OrthoDB" id="9805159at2"/>
<dbReference type="PANTHER" id="PTHR47786:SF2">
    <property type="entry name" value="GLYCOSYL HYDROLASE FAMILY 13 CATALYTIC DOMAIN-CONTAINING PROTEIN"/>
    <property type="match status" value="1"/>
</dbReference>
<dbReference type="SUPFAM" id="SSF51445">
    <property type="entry name" value="(Trans)glycosidases"/>
    <property type="match status" value="1"/>
</dbReference>
<evidence type="ECO:0000313" key="2">
    <source>
        <dbReference type="EMBL" id="KAA6186284.1"/>
    </source>
</evidence>
<evidence type="ECO:0000259" key="1">
    <source>
        <dbReference type="SMART" id="SM00642"/>
    </source>
</evidence>
<name>A0A5M8FP74_9GAMM</name>
<dbReference type="EMBL" id="VWXX01000005">
    <property type="protein sequence ID" value="KAA6186284.1"/>
    <property type="molecule type" value="Genomic_DNA"/>
</dbReference>
<reference evidence="2 3" key="1">
    <citation type="submission" date="2019-09" db="EMBL/GenBank/DDBJ databases">
        <title>Whole-genome sequence of the purple sulfur bacterium Thiohalocapsa marina DSM 19078.</title>
        <authorList>
            <person name="Kyndt J.A."/>
            <person name="Meyer T.E."/>
        </authorList>
    </citation>
    <scope>NUCLEOTIDE SEQUENCE [LARGE SCALE GENOMIC DNA]</scope>
    <source>
        <strain evidence="2 3">DSM 19078</strain>
    </source>
</reference>
<dbReference type="GO" id="GO:0005975">
    <property type="term" value="P:carbohydrate metabolic process"/>
    <property type="evidence" value="ECO:0007669"/>
    <property type="project" value="InterPro"/>
</dbReference>
<dbReference type="PANTHER" id="PTHR47786">
    <property type="entry name" value="ALPHA-1,4-GLUCAN:MALTOSE-1-PHOSPHATE MALTOSYLTRANSFERASE"/>
    <property type="match status" value="1"/>
</dbReference>
<sequence>MNVYNLFPLLAGPFEHWQPHLERAASMGFDWVFVNPIQQLGRSGSLYSIADYFAINPALSQTTDVDDAKAQVRAMARRAEASGLSLMIDLVINHCADDSSLVQQHPDWFLRERGRIAHPYCIEDSGNKVVWRDLAQFDHRRALQQPDHPDGLLAYCVRMVEHLVGLGFRGFRCDAAYQIPADFWRRLITHIRAAHPDTVFVAETLGCSPEQTRETASAGFDAIFNSSKWWDFHGDWLLEQYAATRHIAPSIGFPESHDTRRMFDEFQGNADALRQRYLFTALFASGVMIPIGFEYGFRRRLDVVATTPDDWETPNLDLTGFIGQVNAVKRRVPLLSGEGPIDRLDYPDPSILVLRKQAADGPGQALLVLNRDPWTRQRFYTENLHHLIHSPGPIRDLSPDWPMEDLPTPFEFWLGPGMARVLVSADAVLQPGP</sequence>
<dbReference type="InterPro" id="IPR006047">
    <property type="entry name" value="GH13_cat_dom"/>
</dbReference>
<gene>
    <name evidence="2" type="ORF">F2Q65_05650</name>
</gene>
<dbReference type="InterPro" id="IPR017853">
    <property type="entry name" value="GH"/>
</dbReference>
<dbReference type="AlphaFoldDB" id="A0A5M8FP74"/>
<proteinExistence type="predicted"/>
<dbReference type="Gene3D" id="3.20.20.80">
    <property type="entry name" value="Glycosidases"/>
    <property type="match status" value="1"/>
</dbReference>
<protein>
    <submittedName>
        <fullName evidence="2">Alpha-amylase</fullName>
    </submittedName>
</protein>
<dbReference type="Proteomes" id="UP000322981">
    <property type="component" value="Unassembled WGS sequence"/>
</dbReference>
<keyword evidence="3" id="KW-1185">Reference proteome</keyword>
<feature type="domain" description="Glycosyl hydrolase family 13 catalytic" evidence="1">
    <location>
        <begin position="16"/>
        <end position="335"/>
    </location>
</feature>
<comment type="caution">
    <text evidence="2">The sequence shown here is derived from an EMBL/GenBank/DDBJ whole genome shotgun (WGS) entry which is preliminary data.</text>
</comment>
<organism evidence="2 3">
    <name type="scientific">Thiohalocapsa marina</name>
    <dbReference type="NCBI Taxonomy" id="424902"/>
    <lineage>
        <taxon>Bacteria</taxon>
        <taxon>Pseudomonadati</taxon>
        <taxon>Pseudomonadota</taxon>
        <taxon>Gammaproteobacteria</taxon>
        <taxon>Chromatiales</taxon>
        <taxon>Chromatiaceae</taxon>
        <taxon>Thiohalocapsa</taxon>
    </lineage>
</organism>
<accession>A0A5M8FP74</accession>
<dbReference type="SMART" id="SM00642">
    <property type="entry name" value="Aamy"/>
    <property type="match status" value="1"/>
</dbReference>
<dbReference type="InterPro" id="IPR032792">
    <property type="entry name" value="AGL_glucanoTrfase"/>
</dbReference>
<dbReference type="RefSeq" id="WP_150091285.1">
    <property type="nucleotide sequence ID" value="NZ_JBFUOH010000027.1"/>
</dbReference>
<dbReference type="Pfam" id="PF14701">
    <property type="entry name" value="hDGE_amylase"/>
    <property type="match status" value="1"/>
</dbReference>